<protein>
    <submittedName>
        <fullName evidence="2">MOSC domain-containing protein</fullName>
    </submittedName>
</protein>
<sequence length="205" mass="22413">MKVSAICIGRAEKLPGKSYKTGINKMPVTGAVLIDENGLLGDKICNRKYHGGPEQAVYVEGGVTLDWWSEQLGRPLEPGTFGENLVIDGLDNRDIAAGDRLVLEGGVILEATSARIPCATFAARMDDPTFPKRYTKALRPGFYCRVIAGGSVMVGEGATSQAFEGERVTIPEMMQHFRKRLSEESRSRFLLAPINARLRAEIEAQ</sequence>
<dbReference type="PANTHER" id="PTHR30212:SF2">
    <property type="entry name" value="PROTEIN YIIM"/>
    <property type="match status" value="1"/>
</dbReference>
<dbReference type="Gene3D" id="2.40.33.20">
    <property type="entry name" value="PK beta-barrel domain-like"/>
    <property type="match status" value="1"/>
</dbReference>
<dbReference type="InterPro" id="IPR052353">
    <property type="entry name" value="Benzoxazolinone_Detox_Enz"/>
</dbReference>
<dbReference type="InterPro" id="IPR011037">
    <property type="entry name" value="Pyrv_Knase-like_insert_dom_sf"/>
</dbReference>
<dbReference type="EMBL" id="JAUKWQ010000001">
    <property type="protein sequence ID" value="MDO1580562.1"/>
    <property type="molecule type" value="Genomic_DNA"/>
</dbReference>
<dbReference type="SUPFAM" id="SSF50800">
    <property type="entry name" value="PK beta-barrel domain-like"/>
    <property type="match status" value="1"/>
</dbReference>
<gene>
    <name evidence="2" type="ORF">Q2T52_00485</name>
</gene>
<dbReference type="Proteomes" id="UP001169006">
    <property type="component" value="Unassembled WGS sequence"/>
</dbReference>
<reference evidence="2" key="1">
    <citation type="journal article" date="2015" name="Int. J. Syst. Evol. Microbiol.">
        <title>Rhizobium oryzicola sp. nov., potential plant-growth-promoting endophytic bacteria isolated from rice roots.</title>
        <authorList>
            <person name="Zhang X.X."/>
            <person name="Gao J.S."/>
            <person name="Cao Y.H."/>
            <person name="Sheirdil R.A."/>
            <person name="Wang X.C."/>
            <person name="Zhang L."/>
        </authorList>
    </citation>
    <scope>NUCLEOTIDE SEQUENCE</scope>
    <source>
        <strain evidence="2">05753</strain>
    </source>
</reference>
<name>A0ABT8SPX6_9HYPH</name>
<comment type="caution">
    <text evidence="2">The sequence shown here is derived from an EMBL/GenBank/DDBJ whole genome shotgun (WGS) entry which is preliminary data.</text>
</comment>
<dbReference type="PANTHER" id="PTHR30212">
    <property type="entry name" value="PROTEIN YIIM"/>
    <property type="match status" value="1"/>
</dbReference>
<evidence type="ECO:0000313" key="2">
    <source>
        <dbReference type="EMBL" id="MDO1580562.1"/>
    </source>
</evidence>
<dbReference type="PROSITE" id="PS51340">
    <property type="entry name" value="MOSC"/>
    <property type="match status" value="1"/>
</dbReference>
<accession>A0ABT8SPX6</accession>
<dbReference type="Pfam" id="PF03473">
    <property type="entry name" value="MOSC"/>
    <property type="match status" value="1"/>
</dbReference>
<evidence type="ECO:0000313" key="3">
    <source>
        <dbReference type="Proteomes" id="UP001169006"/>
    </source>
</evidence>
<evidence type="ECO:0000259" key="1">
    <source>
        <dbReference type="PROSITE" id="PS51340"/>
    </source>
</evidence>
<proteinExistence type="predicted"/>
<reference evidence="2" key="2">
    <citation type="submission" date="2023-07" db="EMBL/GenBank/DDBJ databases">
        <authorList>
            <person name="Sun H."/>
        </authorList>
    </citation>
    <scope>NUCLEOTIDE SEQUENCE</scope>
    <source>
        <strain evidence="2">05753</strain>
    </source>
</reference>
<organism evidence="2 3">
    <name type="scientific">Rhizobium oryzicola</name>
    <dbReference type="NCBI Taxonomy" id="1232668"/>
    <lineage>
        <taxon>Bacteria</taxon>
        <taxon>Pseudomonadati</taxon>
        <taxon>Pseudomonadota</taxon>
        <taxon>Alphaproteobacteria</taxon>
        <taxon>Hyphomicrobiales</taxon>
        <taxon>Rhizobiaceae</taxon>
        <taxon>Rhizobium/Agrobacterium group</taxon>
        <taxon>Rhizobium</taxon>
    </lineage>
</organism>
<dbReference type="RefSeq" id="WP_302074725.1">
    <property type="nucleotide sequence ID" value="NZ_JAUKWQ010000001.1"/>
</dbReference>
<dbReference type="InterPro" id="IPR005302">
    <property type="entry name" value="MoCF_Sase_C"/>
</dbReference>
<keyword evidence="3" id="KW-1185">Reference proteome</keyword>
<feature type="domain" description="MOSC" evidence="1">
    <location>
        <begin position="26"/>
        <end position="161"/>
    </location>
</feature>